<proteinExistence type="predicted"/>
<reference evidence="2" key="1">
    <citation type="submission" date="2020-08" db="EMBL/GenBank/DDBJ databases">
        <title>Genome sequencing and assembly of the red palm weevil Rhynchophorus ferrugineus.</title>
        <authorList>
            <person name="Dias G.B."/>
            <person name="Bergman C.M."/>
            <person name="Manee M."/>
        </authorList>
    </citation>
    <scope>NUCLEOTIDE SEQUENCE</scope>
    <source>
        <strain evidence="2">AA-2017</strain>
        <tissue evidence="2">Whole larva</tissue>
    </source>
</reference>
<name>A0A834HYH6_RHYFE</name>
<evidence type="ECO:0000313" key="3">
    <source>
        <dbReference type="Proteomes" id="UP000625711"/>
    </source>
</evidence>
<feature type="compositionally biased region" description="Polar residues" evidence="1">
    <location>
        <begin position="133"/>
        <end position="142"/>
    </location>
</feature>
<organism evidence="2 3">
    <name type="scientific">Rhynchophorus ferrugineus</name>
    <name type="common">Red palm weevil</name>
    <name type="synonym">Curculio ferrugineus</name>
    <dbReference type="NCBI Taxonomy" id="354439"/>
    <lineage>
        <taxon>Eukaryota</taxon>
        <taxon>Metazoa</taxon>
        <taxon>Ecdysozoa</taxon>
        <taxon>Arthropoda</taxon>
        <taxon>Hexapoda</taxon>
        <taxon>Insecta</taxon>
        <taxon>Pterygota</taxon>
        <taxon>Neoptera</taxon>
        <taxon>Endopterygota</taxon>
        <taxon>Coleoptera</taxon>
        <taxon>Polyphaga</taxon>
        <taxon>Cucujiformia</taxon>
        <taxon>Curculionidae</taxon>
        <taxon>Dryophthorinae</taxon>
        <taxon>Rhynchophorus</taxon>
    </lineage>
</organism>
<dbReference type="Proteomes" id="UP000625711">
    <property type="component" value="Unassembled WGS sequence"/>
</dbReference>
<comment type="caution">
    <text evidence="2">The sequence shown here is derived from an EMBL/GenBank/DDBJ whole genome shotgun (WGS) entry which is preliminary data.</text>
</comment>
<accession>A0A834HYH6</accession>
<dbReference type="EMBL" id="JAACXV010014047">
    <property type="protein sequence ID" value="KAF7270905.1"/>
    <property type="molecule type" value="Genomic_DNA"/>
</dbReference>
<feature type="region of interest" description="Disordered" evidence="1">
    <location>
        <begin position="81"/>
        <end position="142"/>
    </location>
</feature>
<dbReference type="AlphaFoldDB" id="A0A834HYH6"/>
<evidence type="ECO:0000313" key="2">
    <source>
        <dbReference type="EMBL" id="KAF7270905.1"/>
    </source>
</evidence>
<gene>
    <name evidence="2" type="ORF">GWI33_016167</name>
</gene>
<evidence type="ECO:0000256" key="1">
    <source>
        <dbReference type="SAM" id="MobiDB-lite"/>
    </source>
</evidence>
<protein>
    <submittedName>
        <fullName evidence="2">Uncharacterized protein</fullName>
    </submittedName>
</protein>
<sequence length="142" mass="15634">MFICIIPSTSVNNSTIFYLKHLGAALNLTTEAPLRKQTPQHFNGTLHCGLTAMMTNYYPRRVHCPPMPFYFSILLPTPSLRHEPSTSTQPHPARVQRPTETRRGCVTVTESCASGGEGSGTDLRGRRGESGLNAGQSWLYQG</sequence>
<keyword evidence="3" id="KW-1185">Reference proteome</keyword>